<evidence type="ECO:0000259" key="4">
    <source>
        <dbReference type="PROSITE" id="PS51388"/>
    </source>
</evidence>
<dbReference type="CDD" id="cd08771">
    <property type="entry name" value="DLP_1"/>
    <property type="match status" value="1"/>
</dbReference>
<dbReference type="Proteomes" id="UP001157418">
    <property type="component" value="Unassembled WGS sequence"/>
</dbReference>
<accession>A0AAU9P416</accession>
<dbReference type="SMART" id="SM00053">
    <property type="entry name" value="DYNc"/>
    <property type="match status" value="1"/>
</dbReference>
<organism evidence="6 7">
    <name type="scientific">Lactuca virosa</name>
    <dbReference type="NCBI Taxonomy" id="75947"/>
    <lineage>
        <taxon>Eukaryota</taxon>
        <taxon>Viridiplantae</taxon>
        <taxon>Streptophyta</taxon>
        <taxon>Embryophyta</taxon>
        <taxon>Tracheophyta</taxon>
        <taxon>Spermatophyta</taxon>
        <taxon>Magnoliopsida</taxon>
        <taxon>eudicotyledons</taxon>
        <taxon>Gunneridae</taxon>
        <taxon>Pentapetalae</taxon>
        <taxon>asterids</taxon>
        <taxon>campanulids</taxon>
        <taxon>Asterales</taxon>
        <taxon>Asteraceae</taxon>
        <taxon>Cichorioideae</taxon>
        <taxon>Cichorieae</taxon>
        <taxon>Lactucinae</taxon>
        <taxon>Lactuca</taxon>
    </lineage>
</organism>
<keyword evidence="3" id="KW-0505">Motor protein</keyword>
<dbReference type="SUPFAM" id="SSF52540">
    <property type="entry name" value="P-loop containing nucleoside triphosphate hydrolases"/>
    <property type="match status" value="1"/>
</dbReference>
<dbReference type="Gene3D" id="1.20.120.1240">
    <property type="entry name" value="Dynamin, middle domain"/>
    <property type="match status" value="1"/>
</dbReference>
<reference evidence="6 7" key="1">
    <citation type="submission" date="2022-01" db="EMBL/GenBank/DDBJ databases">
        <authorList>
            <person name="Xiong W."/>
            <person name="Schranz E."/>
        </authorList>
    </citation>
    <scope>NUCLEOTIDE SEQUENCE [LARGE SCALE GENOMIC DNA]</scope>
</reference>
<evidence type="ECO:0000256" key="2">
    <source>
        <dbReference type="ARBA" id="ARBA00023134"/>
    </source>
</evidence>
<dbReference type="PROSITE" id="PS51718">
    <property type="entry name" value="G_DYNAMIN_2"/>
    <property type="match status" value="1"/>
</dbReference>
<evidence type="ECO:0008006" key="8">
    <source>
        <dbReference type="Google" id="ProtNLM"/>
    </source>
</evidence>
<evidence type="ECO:0000256" key="1">
    <source>
        <dbReference type="ARBA" id="ARBA00022741"/>
    </source>
</evidence>
<protein>
    <recommendedName>
        <fullName evidence="8">Dynamin-type G domain-containing protein</fullName>
    </recommendedName>
</protein>
<dbReference type="GO" id="GO:0003924">
    <property type="term" value="F:GTPase activity"/>
    <property type="evidence" value="ECO:0007669"/>
    <property type="project" value="InterPro"/>
</dbReference>
<dbReference type="GO" id="GO:0016020">
    <property type="term" value="C:membrane"/>
    <property type="evidence" value="ECO:0007669"/>
    <property type="project" value="TreeGrafter"/>
</dbReference>
<dbReference type="Pfam" id="PF00350">
    <property type="entry name" value="Dynamin_N"/>
    <property type="match status" value="1"/>
</dbReference>
<evidence type="ECO:0000313" key="6">
    <source>
        <dbReference type="EMBL" id="CAH1445012.1"/>
    </source>
</evidence>
<dbReference type="InterPro" id="IPR030381">
    <property type="entry name" value="G_DYNAMIN_dom"/>
</dbReference>
<sequence>MADNNDGDIVVDHPFVDNPSKSYFPPLFASWNEKICPILETIDKLRSLNVIKEGIHLPTIVVAGDNDSGKSSVIESLIGITLPCAPKICTRVPLIIKLQNHANSVPEFLLEYQKKSVRIMKEMLISKAINKATVEVAGEGKRITNVPLTLVVKKKGIPDLTIIDLPGICSDWMYADRDDILKQISSGITTEYIKPKDIIILNVASAGGGLSNWKSLSMSQSLDKTEERTLAVITKCDLIWGSDYFKTAVANIFSIRHPYIFVINRINDETYNHEARIREAKIFDGLRFSSKSEKSTVGIPALANRILQIQLLTISKCLPEVVKNINERLNDLNLELNRLPNNSLSIPDAMAAFMHILGSLKETLQKILIGGEYNEYADDRQIHCDDRLVEMLDEFSKKLHSSVKFSESFLVEEIQVIEETNNGILLSHLPPHSLLLRRKVNNIYNLPLGFVKEVWGYLEIVCDRVLIDHYGNYPQLLSSMRKATHNVMEKMKFEFLERVVEMMEMEKATDYTSDPDFIASWHKLMDNRDEFMKAVCNYQEEINMEAHGTINVKHLFSVQDNTRDQAFELKMRMTAYWKIVLKRLVDWIVLGLRFMIKKMVIREIEMEIVNEVMVHGGGIEKISEELSPERVNLQTTVGLVQKSKEFLEQVMDDIFISVD</sequence>
<dbReference type="GO" id="GO:0008017">
    <property type="term" value="F:microtubule binding"/>
    <property type="evidence" value="ECO:0007669"/>
    <property type="project" value="TreeGrafter"/>
</dbReference>
<comment type="caution">
    <text evidence="6">The sequence shown here is derived from an EMBL/GenBank/DDBJ whole genome shotgun (WGS) entry which is preliminary data.</text>
</comment>
<evidence type="ECO:0000313" key="7">
    <source>
        <dbReference type="Proteomes" id="UP001157418"/>
    </source>
</evidence>
<dbReference type="InterPro" id="IPR022812">
    <property type="entry name" value="Dynamin"/>
</dbReference>
<dbReference type="EMBL" id="CAKMRJ010005523">
    <property type="protein sequence ID" value="CAH1445012.1"/>
    <property type="molecule type" value="Genomic_DNA"/>
</dbReference>
<keyword evidence="2" id="KW-0342">GTP-binding</keyword>
<dbReference type="PANTHER" id="PTHR11566">
    <property type="entry name" value="DYNAMIN"/>
    <property type="match status" value="1"/>
</dbReference>
<dbReference type="AlphaFoldDB" id="A0AAU9P416"/>
<name>A0AAU9P416_9ASTR</name>
<dbReference type="PROSITE" id="PS51388">
    <property type="entry name" value="GED"/>
    <property type="match status" value="1"/>
</dbReference>
<keyword evidence="1" id="KW-0547">Nucleotide-binding</keyword>
<dbReference type="Gene3D" id="3.40.50.300">
    <property type="entry name" value="P-loop containing nucleotide triphosphate hydrolases"/>
    <property type="match status" value="1"/>
</dbReference>
<dbReference type="InterPro" id="IPR027417">
    <property type="entry name" value="P-loop_NTPase"/>
</dbReference>
<dbReference type="GO" id="GO:0005737">
    <property type="term" value="C:cytoplasm"/>
    <property type="evidence" value="ECO:0007669"/>
    <property type="project" value="TreeGrafter"/>
</dbReference>
<evidence type="ECO:0000259" key="5">
    <source>
        <dbReference type="PROSITE" id="PS51718"/>
    </source>
</evidence>
<dbReference type="PRINTS" id="PR00195">
    <property type="entry name" value="DYNAMIN"/>
</dbReference>
<proteinExistence type="predicted"/>
<dbReference type="GO" id="GO:0005874">
    <property type="term" value="C:microtubule"/>
    <property type="evidence" value="ECO:0007669"/>
    <property type="project" value="TreeGrafter"/>
</dbReference>
<evidence type="ECO:0000256" key="3">
    <source>
        <dbReference type="ARBA" id="ARBA00023175"/>
    </source>
</evidence>
<dbReference type="InterPro" id="IPR000375">
    <property type="entry name" value="Dynamin_stalk"/>
</dbReference>
<gene>
    <name evidence="6" type="ORF">LVIROSA_LOCUS30805</name>
</gene>
<dbReference type="GO" id="GO:0005525">
    <property type="term" value="F:GTP binding"/>
    <property type="evidence" value="ECO:0007669"/>
    <property type="project" value="InterPro"/>
</dbReference>
<dbReference type="InterPro" id="IPR045063">
    <property type="entry name" value="Dynamin_N"/>
</dbReference>
<dbReference type="InterPro" id="IPR020850">
    <property type="entry name" value="GED_dom"/>
</dbReference>
<keyword evidence="7" id="KW-1185">Reference proteome</keyword>
<feature type="domain" description="GED" evidence="4">
    <location>
        <begin position="566"/>
        <end position="655"/>
    </location>
</feature>
<dbReference type="Pfam" id="PF01031">
    <property type="entry name" value="Dynamin_M"/>
    <property type="match status" value="1"/>
</dbReference>
<dbReference type="PANTHER" id="PTHR11566:SF186">
    <property type="entry name" value="DYNAMIN CENTRAL DOMAIN, GTPASE EFFECTOR DOMAIN-CONTAINING PROTEIN-RELATED"/>
    <property type="match status" value="1"/>
</dbReference>
<feature type="domain" description="Dynamin-type G" evidence="5">
    <location>
        <begin position="54"/>
        <end position="319"/>
    </location>
</feature>
<dbReference type="InterPro" id="IPR001401">
    <property type="entry name" value="Dynamin_GTPase"/>
</dbReference>